<feature type="compositionally biased region" description="Polar residues" evidence="1">
    <location>
        <begin position="102"/>
        <end position="116"/>
    </location>
</feature>
<feature type="compositionally biased region" description="Polar residues" evidence="1">
    <location>
        <begin position="126"/>
        <end position="139"/>
    </location>
</feature>
<evidence type="ECO:0000313" key="2">
    <source>
        <dbReference type="EMBL" id="MFD2573773.1"/>
    </source>
</evidence>
<evidence type="ECO:0000256" key="1">
    <source>
        <dbReference type="SAM" id="MobiDB-lite"/>
    </source>
</evidence>
<feature type="compositionally biased region" description="Basic and acidic residues" evidence="1">
    <location>
        <begin position="712"/>
        <end position="737"/>
    </location>
</feature>
<feature type="region of interest" description="Disordered" evidence="1">
    <location>
        <begin position="693"/>
        <end position="737"/>
    </location>
</feature>
<comment type="caution">
    <text evidence="2">The sequence shown here is derived from an EMBL/GenBank/DDBJ whole genome shotgun (WGS) entry which is preliminary data.</text>
</comment>
<feature type="compositionally biased region" description="Acidic residues" evidence="1">
    <location>
        <begin position="181"/>
        <end position="190"/>
    </location>
</feature>
<sequence length="793" mass="88422">MANEEQEINQQPETPTQAADALAVNTPEDTQTPVAATPTEGAAKGTDATPQSADVPTVAASTDEAPADATPTEVAPVDAAPVNVAQPDGSTEEAQPEAGVSEDTNTTASNNLTDVPSTDDAAVVPTSDSATEEVTSQDGHQAALETVAETAAPVVDPQASDEVTADPVASHDIQAQYADVPEVEESEEDAPAQQAVDYSQFSKPDFVNLLESQLTATSGASVTPGDFKKADQILKEVKPLFDQMKRAEREAALQAYIADTGSEEGFEYKYDEQVQRFDELYKQIKSQKNTYFQNLDKAKDGNFAAKTELLTRLRELVENDENNAGDPKASWNEFKKIQDDWKAAGNMNSPHNATLWATYHALVDRYYSNRNIYFELKELDRKRNASLKTEVIEKVEAMAKASEEAPVTRQTIDEANALFEEYKHIGPAPKAEQEVLWGRMKAALDVLYDKRRGQTNEQRKESAQLYEEKSAIYEELIPLTSFTSNSINDWNDKTKAVMALQDRWNAIKGPMPREEGKELSKKFWAALKTFFHNKGEFFKQLETKREENLRAKTELCEQVEAILASGEESPEITQTVIELQRQWKNIGQVPEKQKNSIFDRFKAACDAFFNKKRSKNQETEREFESNLAKKIALIERIEAAATENADLSQLNDFKKEWNSIGFVPKKDMQSTQKRYINAVNALVGSTGKIPAKDKERVMLQNEAEVTRSGSGGRDRDYNRGDRDGGSGGGNKRESDIRRRITTIENDIATYRNNIEFFARSKNADKLRADIDKKIADAEKQLDDLRHQLRVAQA</sequence>
<feature type="compositionally biased region" description="Low complexity" evidence="1">
    <location>
        <begin position="74"/>
        <end position="87"/>
    </location>
</feature>
<evidence type="ECO:0000313" key="3">
    <source>
        <dbReference type="Proteomes" id="UP001597469"/>
    </source>
</evidence>
<accession>A0ABW5M9X2</accession>
<feature type="compositionally biased region" description="Polar residues" evidence="1">
    <location>
        <begin position="8"/>
        <end position="17"/>
    </location>
</feature>
<name>A0ABW5M9X2_9BACT</name>
<dbReference type="Pfam" id="PF03993">
    <property type="entry name" value="DUF349"/>
    <property type="match status" value="5"/>
</dbReference>
<dbReference type="InterPro" id="IPR007139">
    <property type="entry name" value="DUF349"/>
</dbReference>
<protein>
    <submittedName>
        <fullName evidence="2">DUF349 domain-containing protein</fullName>
    </submittedName>
</protein>
<dbReference type="RefSeq" id="WP_381526767.1">
    <property type="nucleotide sequence ID" value="NZ_JBHULN010000021.1"/>
</dbReference>
<reference evidence="3" key="1">
    <citation type="journal article" date="2019" name="Int. J. Syst. Evol. Microbiol.">
        <title>The Global Catalogue of Microorganisms (GCM) 10K type strain sequencing project: providing services to taxonomists for standard genome sequencing and annotation.</title>
        <authorList>
            <consortium name="The Broad Institute Genomics Platform"/>
            <consortium name="The Broad Institute Genome Sequencing Center for Infectious Disease"/>
            <person name="Wu L."/>
            <person name="Ma J."/>
        </authorList>
    </citation>
    <scope>NUCLEOTIDE SEQUENCE [LARGE SCALE GENOMIC DNA]</scope>
    <source>
        <strain evidence="3">KCTC 42805</strain>
    </source>
</reference>
<keyword evidence="3" id="KW-1185">Reference proteome</keyword>
<feature type="region of interest" description="Disordered" evidence="1">
    <location>
        <begin position="1"/>
        <end position="194"/>
    </location>
</feature>
<organism evidence="2 3">
    <name type="scientific">Spirosoma soli</name>
    <dbReference type="NCBI Taxonomy" id="1770529"/>
    <lineage>
        <taxon>Bacteria</taxon>
        <taxon>Pseudomonadati</taxon>
        <taxon>Bacteroidota</taxon>
        <taxon>Cytophagia</taxon>
        <taxon>Cytophagales</taxon>
        <taxon>Cytophagaceae</taxon>
        <taxon>Spirosoma</taxon>
    </lineage>
</organism>
<dbReference type="EMBL" id="JBHULN010000021">
    <property type="protein sequence ID" value="MFD2573773.1"/>
    <property type="molecule type" value="Genomic_DNA"/>
</dbReference>
<proteinExistence type="predicted"/>
<dbReference type="Proteomes" id="UP001597469">
    <property type="component" value="Unassembled WGS sequence"/>
</dbReference>
<gene>
    <name evidence="2" type="ORF">ACFSUS_24255</name>
</gene>